<dbReference type="AlphaFoldDB" id="A0A1T4NJ27"/>
<organism evidence="8 9">
    <name type="scientific">Treponema berlinense</name>
    <dbReference type="NCBI Taxonomy" id="225004"/>
    <lineage>
        <taxon>Bacteria</taxon>
        <taxon>Pseudomonadati</taxon>
        <taxon>Spirochaetota</taxon>
        <taxon>Spirochaetia</taxon>
        <taxon>Spirochaetales</taxon>
        <taxon>Treponemataceae</taxon>
        <taxon>Treponema</taxon>
    </lineage>
</organism>
<evidence type="ECO:0000313" key="9">
    <source>
        <dbReference type="Proteomes" id="UP000190395"/>
    </source>
</evidence>
<feature type="domain" description="LD-carboxypeptidase C-terminal" evidence="7">
    <location>
        <begin position="216"/>
        <end position="335"/>
    </location>
</feature>
<evidence type="ECO:0000256" key="1">
    <source>
        <dbReference type="ARBA" id="ARBA00010233"/>
    </source>
</evidence>
<dbReference type="InterPro" id="IPR029062">
    <property type="entry name" value="Class_I_gatase-like"/>
</dbReference>
<evidence type="ECO:0000259" key="7">
    <source>
        <dbReference type="Pfam" id="PF17676"/>
    </source>
</evidence>
<dbReference type="CDD" id="cd07062">
    <property type="entry name" value="Peptidase_S66_mccF_like"/>
    <property type="match status" value="1"/>
</dbReference>
<dbReference type="OrthoDB" id="9807329at2"/>
<dbReference type="Gene3D" id="3.40.50.10740">
    <property type="entry name" value="Class I glutamine amidotransferase-like"/>
    <property type="match status" value="1"/>
</dbReference>
<evidence type="ECO:0000256" key="4">
    <source>
        <dbReference type="ARBA" id="ARBA00022801"/>
    </source>
</evidence>
<dbReference type="InterPro" id="IPR027461">
    <property type="entry name" value="Carboxypeptidase_A_C_sf"/>
</dbReference>
<evidence type="ECO:0000259" key="6">
    <source>
        <dbReference type="Pfam" id="PF02016"/>
    </source>
</evidence>
<dbReference type="SUPFAM" id="SSF141986">
    <property type="entry name" value="LD-carboxypeptidase A C-terminal domain-like"/>
    <property type="match status" value="1"/>
</dbReference>
<evidence type="ECO:0000256" key="2">
    <source>
        <dbReference type="ARBA" id="ARBA00022645"/>
    </source>
</evidence>
<name>A0A1T4NJ27_9SPIR</name>
<evidence type="ECO:0000256" key="5">
    <source>
        <dbReference type="ARBA" id="ARBA00022825"/>
    </source>
</evidence>
<sequence length="350" mass="38981">MRFPKPLKKGDTIAIVAPSFGATTEPYNFRFNEAVRRFKERGYNVKIGECCYKSDGLGISTDPKTAAAELQKYYLDPKINAVFSCGGGELMCETVSYVDFEKLKTAEPKWFIGYSDNTNFIFPLVTLCSIPAIYGQNAPGFGKPWEQSELDAWNLLEGKSFTVSGYPKFQNPDVDSEDPLSPYILTDKKELVSYIPSKNGNTLKLLPPDEKLEFDGTILGGCLDCIVGLSGTRLENVCRFNEEHKKIIWVLESCDYNPMDIRRALWHLKESGWFKNAAGFVFGRPLAAFRQEIMGVNQYNAVTGILGDLGVPIVLDADIGHIDPAMPLIIGADSKISVKNNEIKIEMNIL</sequence>
<accession>A0A1T4NJ27</accession>
<keyword evidence="3" id="KW-0645">Protease</keyword>
<dbReference type="Gene3D" id="3.50.30.60">
    <property type="entry name" value="LD-carboxypeptidase A C-terminal domain-like"/>
    <property type="match status" value="1"/>
</dbReference>
<keyword evidence="4" id="KW-0378">Hydrolase</keyword>
<dbReference type="Proteomes" id="UP000190395">
    <property type="component" value="Unassembled WGS sequence"/>
</dbReference>
<dbReference type="PANTHER" id="PTHR30237:SF2">
    <property type="entry name" value="MUREIN TETRAPEPTIDE CARBOXYPEPTIDASE"/>
    <property type="match status" value="1"/>
</dbReference>
<keyword evidence="5" id="KW-0720">Serine protease</keyword>
<dbReference type="GeneID" id="303367462"/>
<dbReference type="PIRSF" id="PIRSF028757">
    <property type="entry name" value="LD-carboxypeptidase"/>
    <property type="match status" value="1"/>
</dbReference>
<dbReference type="PANTHER" id="PTHR30237">
    <property type="entry name" value="MURAMOYLTETRAPEPTIDE CARBOXYPEPTIDASE"/>
    <property type="match status" value="1"/>
</dbReference>
<dbReference type="EMBL" id="FUXC01000006">
    <property type="protein sequence ID" value="SJZ78758.1"/>
    <property type="molecule type" value="Genomic_DNA"/>
</dbReference>
<evidence type="ECO:0000256" key="3">
    <source>
        <dbReference type="ARBA" id="ARBA00022670"/>
    </source>
</evidence>
<comment type="similarity">
    <text evidence="1">Belongs to the peptidase S66 family.</text>
</comment>
<dbReference type="Pfam" id="PF02016">
    <property type="entry name" value="Peptidase_S66"/>
    <property type="match status" value="1"/>
</dbReference>
<dbReference type="Pfam" id="PF17676">
    <property type="entry name" value="Peptidase_S66C"/>
    <property type="match status" value="1"/>
</dbReference>
<keyword evidence="9" id="KW-1185">Reference proteome</keyword>
<dbReference type="SUPFAM" id="SSF52317">
    <property type="entry name" value="Class I glutamine amidotransferase-like"/>
    <property type="match status" value="1"/>
</dbReference>
<dbReference type="RefSeq" id="WP_078930966.1">
    <property type="nucleotide sequence ID" value="NZ_CAMCOW010000001.1"/>
</dbReference>
<keyword evidence="2 8" id="KW-0121">Carboxypeptidase</keyword>
<dbReference type="STRING" id="225004.SAMN02745152_01220"/>
<proteinExistence type="inferred from homology"/>
<dbReference type="InterPro" id="IPR027478">
    <property type="entry name" value="LdcA_N"/>
</dbReference>
<protein>
    <submittedName>
        <fullName evidence="8">Muramoyltetrapeptide carboxypeptidase LdcA (Peptidoglycan recycling)</fullName>
    </submittedName>
</protein>
<dbReference type="InterPro" id="IPR003507">
    <property type="entry name" value="S66_fam"/>
</dbReference>
<evidence type="ECO:0000313" key="8">
    <source>
        <dbReference type="EMBL" id="SJZ78758.1"/>
    </source>
</evidence>
<gene>
    <name evidence="8" type="ORF">SAMN02745152_01220</name>
</gene>
<dbReference type="GO" id="GO:0004180">
    <property type="term" value="F:carboxypeptidase activity"/>
    <property type="evidence" value="ECO:0007669"/>
    <property type="project" value="UniProtKB-KW"/>
</dbReference>
<dbReference type="InterPro" id="IPR040449">
    <property type="entry name" value="Peptidase_S66_N"/>
</dbReference>
<dbReference type="GO" id="GO:0008236">
    <property type="term" value="F:serine-type peptidase activity"/>
    <property type="evidence" value="ECO:0007669"/>
    <property type="project" value="UniProtKB-KW"/>
</dbReference>
<reference evidence="8 9" key="1">
    <citation type="submission" date="2017-02" db="EMBL/GenBank/DDBJ databases">
        <authorList>
            <person name="Peterson S.W."/>
        </authorList>
    </citation>
    <scope>NUCLEOTIDE SEQUENCE [LARGE SCALE GENOMIC DNA]</scope>
    <source>
        <strain evidence="8 9">ATCC BAA-909</strain>
    </source>
</reference>
<feature type="domain" description="LD-carboxypeptidase N-terminal" evidence="6">
    <location>
        <begin position="13"/>
        <end position="135"/>
    </location>
</feature>
<dbReference type="GO" id="GO:0006508">
    <property type="term" value="P:proteolysis"/>
    <property type="evidence" value="ECO:0007669"/>
    <property type="project" value="UniProtKB-KW"/>
</dbReference>
<dbReference type="InterPro" id="IPR040921">
    <property type="entry name" value="Peptidase_S66C"/>
</dbReference>